<dbReference type="InterPro" id="IPR031712">
    <property type="entry name" value="DUF5077"/>
</dbReference>
<sequence length="459" mass="50761">MIRKSISQISQILCILLILGISSCSKTATGTGVTPTPKPEPKPPVQEQTGHQGSQFNIPLAGNAFVTSPSTGFTETIADPAGLKNWTSSNTVISTYVKFPKAGKIRISVLAKAAAEGENNSVELRIGDQKKSFNINSATQKEYMIGDFNVTAGYVKIDLQGVRASNLYYGELSEMIISGDATLGGLTYANKTDFYYWARRGPSCHLSYTVPTSENVNYYYSEINVPVGQDPVGSYFMANGFGEGYFGFQVNSTSERRILFSVWSPFNTDNPNNIPEDQKIKLNRKGPDVYTGEFGNEGSGGQSYLKYTWKAGTTYRFLLKGEPDGNNKTDYTAWFYKTETNEWVLIASFKRPATNTYLKGFHGFLENFSPNNGHFGRTANYMNQWVRTAAGSWLKVNEAKFTVDNTYNQKQRIDALGGANETGFFLKNGGFFNDYVAPNTKFTFNNSQSAPSIDLTKLP</sequence>
<accession>A0ABP7YQ90</accession>
<reference evidence="5" key="1">
    <citation type="journal article" date="2019" name="Int. J. Syst. Evol. Microbiol.">
        <title>The Global Catalogue of Microorganisms (GCM) 10K type strain sequencing project: providing services to taxonomists for standard genome sequencing and annotation.</title>
        <authorList>
            <consortium name="The Broad Institute Genomics Platform"/>
            <consortium name="The Broad Institute Genome Sequencing Center for Infectious Disease"/>
            <person name="Wu L."/>
            <person name="Ma J."/>
        </authorList>
    </citation>
    <scope>NUCLEOTIDE SEQUENCE [LARGE SCALE GENOMIC DNA]</scope>
    <source>
        <strain evidence="5">JCM 16704</strain>
    </source>
</reference>
<protein>
    <submittedName>
        <fullName evidence="4">DUF3472 domain-containing protein</fullName>
    </submittedName>
</protein>
<feature type="region of interest" description="Disordered" evidence="1">
    <location>
        <begin position="29"/>
        <end position="53"/>
    </location>
</feature>
<proteinExistence type="predicted"/>
<dbReference type="RefSeq" id="WP_344674342.1">
    <property type="nucleotide sequence ID" value="NZ_BAAAZI010000007.1"/>
</dbReference>
<dbReference type="EMBL" id="BAAAZI010000007">
    <property type="protein sequence ID" value="GAA4139522.1"/>
    <property type="molecule type" value="Genomic_DNA"/>
</dbReference>
<keyword evidence="5" id="KW-1185">Reference proteome</keyword>
<name>A0ABP7YQ90_9SPHI</name>
<feature type="chain" id="PRO_5045830274" evidence="2">
    <location>
        <begin position="29"/>
        <end position="459"/>
    </location>
</feature>
<gene>
    <name evidence="4" type="ORF">GCM10022216_17730</name>
</gene>
<evidence type="ECO:0000313" key="5">
    <source>
        <dbReference type="Proteomes" id="UP001500101"/>
    </source>
</evidence>
<dbReference type="InterPro" id="IPR021862">
    <property type="entry name" value="DUF3472"/>
</dbReference>
<organism evidence="4 5">
    <name type="scientific">Sphingobacterium kyonggiense</name>
    <dbReference type="NCBI Taxonomy" id="714075"/>
    <lineage>
        <taxon>Bacteria</taxon>
        <taxon>Pseudomonadati</taxon>
        <taxon>Bacteroidota</taxon>
        <taxon>Sphingobacteriia</taxon>
        <taxon>Sphingobacteriales</taxon>
        <taxon>Sphingobacteriaceae</taxon>
        <taxon>Sphingobacterium</taxon>
    </lineage>
</organism>
<feature type="domain" description="DUF5077" evidence="3">
    <location>
        <begin position="58"/>
        <end position="182"/>
    </location>
</feature>
<dbReference type="Proteomes" id="UP001500101">
    <property type="component" value="Unassembled WGS sequence"/>
</dbReference>
<keyword evidence="2" id="KW-0732">Signal</keyword>
<evidence type="ECO:0000259" key="3">
    <source>
        <dbReference type="Pfam" id="PF16871"/>
    </source>
</evidence>
<dbReference type="Pfam" id="PF11958">
    <property type="entry name" value="DUF3472"/>
    <property type="match status" value="1"/>
</dbReference>
<dbReference type="Pfam" id="PF16871">
    <property type="entry name" value="DUF5077"/>
    <property type="match status" value="1"/>
</dbReference>
<evidence type="ECO:0000313" key="4">
    <source>
        <dbReference type="EMBL" id="GAA4139522.1"/>
    </source>
</evidence>
<evidence type="ECO:0000256" key="2">
    <source>
        <dbReference type="SAM" id="SignalP"/>
    </source>
</evidence>
<comment type="caution">
    <text evidence="4">The sequence shown here is derived from an EMBL/GenBank/DDBJ whole genome shotgun (WGS) entry which is preliminary data.</text>
</comment>
<dbReference type="PROSITE" id="PS51257">
    <property type="entry name" value="PROKAR_LIPOPROTEIN"/>
    <property type="match status" value="1"/>
</dbReference>
<evidence type="ECO:0000256" key="1">
    <source>
        <dbReference type="SAM" id="MobiDB-lite"/>
    </source>
</evidence>
<feature type="signal peptide" evidence="2">
    <location>
        <begin position="1"/>
        <end position="28"/>
    </location>
</feature>